<evidence type="ECO:0000256" key="3">
    <source>
        <dbReference type="ARBA" id="ARBA00012027"/>
    </source>
</evidence>
<dbReference type="InterPro" id="IPR025202">
    <property type="entry name" value="PLD-like_dom"/>
</dbReference>
<comment type="similarity">
    <text evidence="2">Belongs to the phospholipase D family.</text>
</comment>
<dbReference type="InterPro" id="IPR051406">
    <property type="entry name" value="PLD_domain"/>
</dbReference>
<proteinExistence type="inferred from homology"/>
<evidence type="ECO:0000256" key="7">
    <source>
        <dbReference type="SAM" id="SignalP"/>
    </source>
</evidence>
<dbReference type="KEGG" id="xfh:XFHB_13005"/>
<dbReference type="PANTHER" id="PTHR43856">
    <property type="entry name" value="CARDIOLIPIN HYDROLASE"/>
    <property type="match status" value="1"/>
</dbReference>
<feature type="domain" description="PLD phosphodiesterase" evidence="8">
    <location>
        <begin position="120"/>
        <end position="147"/>
    </location>
</feature>
<sequence>MMKSCFIGRLVAAATIAVTATSAIAAQPLPAGATYDVGFSPAADSASAQDVVLRAIDSARSSIFVVAYSFTSKPIATALLAAHRRNVKVAVVADSGQNTKSYSAVWFLANQGVPVRLNDRYQATHHKFMVIDGLHVETGSFNYSSAAANRNAENALVLWNAKPLADRYGAEWARLWQESVALKPPAY</sequence>
<dbReference type="Pfam" id="PF13091">
    <property type="entry name" value="PLDc_2"/>
    <property type="match status" value="1"/>
</dbReference>
<feature type="chain" id="PRO_5044745267" description="phospholipase D" evidence="7">
    <location>
        <begin position="26"/>
        <end position="187"/>
    </location>
</feature>
<dbReference type="EMBL" id="CP009886">
    <property type="protein sequence ID" value="ALR07857.1"/>
    <property type="molecule type" value="Genomic_DNA"/>
</dbReference>
<protein>
    <recommendedName>
        <fullName evidence="3">phospholipase D</fullName>
        <ecNumber evidence="3">3.1.4.4</ecNumber>
    </recommendedName>
</protein>
<evidence type="ECO:0000313" key="9">
    <source>
        <dbReference type="EMBL" id="ALR07857.1"/>
    </source>
</evidence>
<evidence type="ECO:0000256" key="2">
    <source>
        <dbReference type="ARBA" id="ARBA00008664"/>
    </source>
</evidence>
<evidence type="ECO:0000256" key="4">
    <source>
        <dbReference type="ARBA" id="ARBA00022801"/>
    </source>
</evidence>
<dbReference type="CDD" id="cd09170">
    <property type="entry name" value="PLDc_Nuc"/>
    <property type="match status" value="1"/>
</dbReference>
<evidence type="ECO:0000256" key="6">
    <source>
        <dbReference type="ARBA" id="ARBA00023098"/>
    </source>
</evidence>
<evidence type="ECO:0000313" key="10">
    <source>
        <dbReference type="Proteomes" id="UP000196980"/>
    </source>
</evidence>
<dbReference type="EC" id="3.1.4.4" evidence="3"/>
<geneLocation type="plasmid" evidence="10">
    <name>pxf64-hb</name>
</geneLocation>
<dbReference type="GO" id="GO:0004630">
    <property type="term" value="F:phospholipase D activity"/>
    <property type="evidence" value="ECO:0007669"/>
    <property type="project" value="UniProtKB-EC"/>
</dbReference>
<keyword evidence="4" id="KW-0378">Hydrolase</keyword>
<keyword evidence="6" id="KW-0443">Lipid metabolism</keyword>
<evidence type="ECO:0000259" key="8">
    <source>
        <dbReference type="PROSITE" id="PS50035"/>
    </source>
</evidence>
<accession>A0ABC8AH03</accession>
<feature type="signal peptide" evidence="7">
    <location>
        <begin position="1"/>
        <end position="25"/>
    </location>
</feature>
<dbReference type="GO" id="GO:0006793">
    <property type="term" value="P:phosphorus metabolic process"/>
    <property type="evidence" value="ECO:0007669"/>
    <property type="project" value="UniProtKB-ARBA"/>
</dbReference>
<dbReference type="AlphaFoldDB" id="A0ABC8AH03"/>
<dbReference type="PROSITE" id="PS50035">
    <property type="entry name" value="PLD"/>
    <property type="match status" value="1"/>
</dbReference>
<dbReference type="RefSeq" id="WP_088578650.1">
    <property type="nucleotide sequence ID" value="NZ_CP009886.1"/>
</dbReference>
<comment type="catalytic activity">
    <reaction evidence="1">
        <text>a 1,2-diacyl-sn-glycero-3-phosphocholine + H2O = a 1,2-diacyl-sn-glycero-3-phosphate + choline + H(+)</text>
        <dbReference type="Rhea" id="RHEA:14445"/>
        <dbReference type="ChEBI" id="CHEBI:15354"/>
        <dbReference type="ChEBI" id="CHEBI:15377"/>
        <dbReference type="ChEBI" id="CHEBI:15378"/>
        <dbReference type="ChEBI" id="CHEBI:57643"/>
        <dbReference type="ChEBI" id="CHEBI:58608"/>
        <dbReference type="EC" id="3.1.4.4"/>
    </reaction>
</comment>
<keyword evidence="5" id="KW-0442">Lipid degradation</keyword>
<dbReference type="PANTHER" id="PTHR43856:SF1">
    <property type="entry name" value="MITOCHONDRIAL CARDIOLIPIN HYDROLASE"/>
    <property type="match status" value="1"/>
</dbReference>
<gene>
    <name evidence="9" type="ORF">XFHB_13005</name>
</gene>
<dbReference type="SUPFAM" id="SSF56024">
    <property type="entry name" value="Phospholipase D/nuclease"/>
    <property type="match status" value="1"/>
</dbReference>
<dbReference type="InterPro" id="IPR001736">
    <property type="entry name" value="PLipase_D/transphosphatidylase"/>
</dbReference>
<evidence type="ECO:0000256" key="1">
    <source>
        <dbReference type="ARBA" id="ARBA00000798"/>
    </source>
</evidence>
<keyword evidence="7" id="KW-0732">Signal</keyword>
<organism evidence="9 10">
    <name type="scientific">Xylella fastidiosa</name>
    <dbReference type="NCBI Taxonomy" id="2371"/>
    <lineage>
        <taxon>Bacteria</taxon>
        <taxon>Pseudomonadati</taxon>
        <taxon>Pseudomonadota</taxon>
        <taxon>Gammaproteobacteria</taxon>
        <taxon>Lysobacterales</taxon>
        <taxon>Lysobacteraceae</taxon>
        <taxon>Xylella</taxon>
    </lineage>
</organism>
<evidence type="ECO:0000256" key="5">
    <source>
        <dbReference type="ARBA" id="ARBA00022963"/>
    </source>
</evidence>
<name>A0ABC8AH03_XYLFS</name>
<keyword evidence="9" id="KW-0614">Plasmid</keyword>
<dbReference type="Gene3D" id="3.30.870.10">
    <property type="entry name" value="Endonuclease Chain A"/>
    <property type="match status" value="1"/>
</dbReference>
<dbReference type="GO" id="GO:0016042">
    <property type="term" value="P:lipid catabolic process"/>
    <property type="evidence" value="ECO:0007669"/>
    <property type="project" value="UniProtKB-KW"/>
</dbReference>
<reference evidence="10" key="1">
    <citation type="submission" date="2014-11" db="EMBL/GenBank/DDBJ databases">
        <title>Xylella fastidiosa Hib4 Genome Sequencing.</title>
        <authorList>
            <person name="Pierry P.M."/>
            <person name="da Silva A.M."/>
        </authorList>
    </citation>
    <scope>NUCLEOTIDE SEQUENCE [LARGE SCALE GENOMIC DNA]</scope>
    <source>
        <strain evidence="10">Hib4</strain>
        <plasmid evidence="10">pxf64-hb</plasmid>
    </source>
</reference>
<dbReference type="Proteomes" id="UP000196980">
    <property type="component" value="Plasmid pXF64-HB"/>
</dbReference>